<evidence type="ECO:0000256" key="3">
    <source>
        <dbReference type="SAM" id="MobiDB-lite"/>
    </source>
</evidence>
<reference evidence="7" key="1">
    <citation type="journal article" date="2017" name="Nat. Microbiol.">
        <title>Global analysis of biosynthetic gene clusters reveals vast potential of secondary metabolite production in Penicillium species.</title>
        <authorList>
            <person name="Nielsen J.C."/>
            <person name="Grijseels S."/>
            <person name="Prigent S."/>
            <person name="Ji B."/>
            <person name="Dainat J."/>
            <person name="Nielsen K.F."/>
            <person name="Frisvad J.C."/>
            <person name="Workman M."/>
            <person name="Nielsen J."/>
        </authorList>
    </citation>
    <scope>NUCLEOTIDE SEQUENCE [LARGE SCALE GENOMIC DNA]</scope>
    <source>
        <strain evidence="7">IBT 31811</strain>
    </source>
</reference>
<proteinExistence type="predicted"/>
<evidence type="ECO:0000313" key="7">
    <source>
        <dbReference type="Proteomes" id="UP000191672"/>
    </source>
</evidence>
<feature type="signal peptide" evidence="4">
    <location>
        <begin position="1"/>
        <end position="26"/>
    </location>
</feature>
<dbReference type="PROSITE" id="PS51782">
    <property type="entry name" value="LYSM"/>
    <property type="match status" value="4"/>
</dbReference>
<keyword evidence="1" id="KW-0147">Chitin-binding</keyword>
<dbReference type="STRING" id="416450.A0A1V6QPJ4"/>
<evidence type="ECO:0000256" key="4">
    <source>
        <dbReference type="SAM" id="SignalP"/>
    </source>
</evidence>
<organism evidence="6 7">
    <name type="scientific">Penicillium antarcticum</name>
    <dbReference type="NCBI Taxonomy" id="416450"/>
    <lineage>
        <taxon>Eukaryota</taxon>
        <taxon>Fungi</taxon>
        <taxon>Dikarya</taxon>
        <taxon>Ascomycota</taxon>
        <taxon>Pezizomycotina</taxon>
        <taxon>Eurotiomycetes</taxon>
        <taxon>Eurotiomycetidae</taxon>
        <taxon>Eurotiales</taxon>
        <taxon>Aspergillaceae</taxon>
        <taxon>Penicillium</taxon>
    </lineage>
</organism>
<dbReference type="SUPFAM" id="SSF54106">
    <property type="entry name" value="LysM domain"/>
    <property type="match status" value="4"/>
</dbReference>
<dbReference type="InterPro" id="IPR018392">
    <property type="entry name" value="LysM"/>
</dbReference>
<keyword evidence="4" id="KW-0732">Signal</keyword>
<dbReference type="CDD" id="cd00118">
    <property type="entry name" value="LysM"/>
    <property type="match status" value="3"/>
</dbReference>
<evidence type="ECO:0000256" key="1">
    <source>
        <dbReference type="ARBA" id="ARBA00022669"/>
    </source>
</evidence>
<dbReference type="PANTHER" id="PTHR34997:SF1">
    <property type="entry name" value="PEPTIDOGLYCAN-BINDING LYSIN DOMAIN"/>
    <property type="match status" value="1"/>
</dbReference>
<dbReference type="SMART" id="SM00257">
    <property type="entry name" value="LysM"/>
    <property type="match status" value="4"/>
</dbReference>
<protein>
    <recommendedName>
        <fullName evidence="5">LysM domain-containing protein</fullName>
    </recommendedName>
</protein>
<sequence length="798" mass="85800">MALQFICAKRLTVLLLFLTLIQSVRADLVVFEAGLIANSSNAALAGTLSQDCITAMEDTVTCDPYLRTQVMNDDFTYLDSSVRDIMCTTACGQSLTTYHAAVESACASSPQPWDNTPATFYGDQIWAQYNISCFRNAAGGYCQNVLADLTIPDSDISMTGLSSSISTCGVSFPTDVHPVASNQTNLPGYAPAGYDTAQCASGKTYTVVTGDDCGKIASSQGVPCGSLIAINNILPTCSDLWIGQILCLPDTCQLYTIQSGDICMAIVNAYDITLIQLLSWNSFINAGCSNLLAGDQVCNQQPSPVWTGTTIAGATATKTGVYATTTVAAPGSVAHDTTTKCGKYYQVNDGDYCQLIALNFTITAALFQQINPSIDDGCTNLVPGLYYCVLPTSDWNETSTTTTSTYVTAPAPTSTGATESCYEWYVVKSGDYCALIEAVYGITMAQLQLWNPELLDNCSNLVLDDAYCINGDAGGSSLAPLYILFPSTALIKNIMSNSNILNYLPPGWSEETYQNNTDADNAALSDEELQKLMDRRVAETKIISAQNLAPINEKRIARGAAPIQPPPSEPEPESSQIQPQDPTLENLQTLVETIESENWTDVGFLMFRTDYSNEDLWNEFLEKFNTILDASIEDAPAESGLSRIADCVFMKIVDDDLFANESPERVAFAYRLCAEDTEDNDPDDRLAPGLHTRMCLFVDGECMRSVVGSGSAGNDGDRVAFVKAVDVMLGLDGVDGNLSFTGVFKVAVRSLITKFYAALLACAETVDLVPAGDGVWDGAHVGALNAEEDATKIDRLLR</sequence>
<comment type="caution">
    <text evidence="6">The sequence shown here is derived from an EMBL/GenBank/DDBJ whole genome shotgun (WGS) entry which is preliminary data.</text>
</comment>
<accession>A0A1V6QPJ4</accession>
<dbReference type="PANTHER" id="PTHR34997">
    <property type="entry name" value="AM15"/>
    <property type="match status" value="1"/>
</dbReference>
<evidence type="ECO:0000256" key="2">
    <source>
        <dbReference type="ARBA" id="ARBA00023026"/>
    </source>
</evidence>
<dbReference type="AlphaFoldDB" id="A0A1V6QPJ4"/>
<dbReference type="EMBL" id="MDYN01000001">
    <property type="protein sequence ID" value="OQD91149.1"/>
    <property type="molecule type" value="Genomic_DNA"/>
</dbReference>
<keyword evidence="7" id="KW-1185">Reference proteome</keyword>
<dbReference type="Pfam" id="PF01476">
    <property type="entry name" value="LysM"/>
    <property type="match status" value="3"/>
</dbReference>
<feature type="domain" description="LysM" evidence="5">
    <location>
        <begin position="203"/>
        <end position="248"/>
    </location>
</feature>
<feature type="chain" id="PRO_5012325201" description="LysM domain-containing protein" evidence="4">
    <location>
        <begin position="27"/>
        <end position="798"/>
    </location>
</feature>
<feature type="domain" description="LysM" evidence="5">
    <location>
        <begin position="343"/>
        <end position="389"/>
    </location>
</feature>
<feature type="region of interest" description="Disordered" evidence="3">
    <location>
        <begin position="560"/>
        <end position="580"/>
    </location>
</feature>
<feature type="domain" description="LysM" evidence="5">
    <location>
        <begin position="253"/>
        <end position="299"/>
    </location>
</feature>
<gene>
    <name evidence="6" type="ORF">PENANT_c001G03044</name>
</gene>
<dbReference type="InterPro" id="IPR052210">
    <property type="entry name" value="LysM1-like"/>
</dbReference>
<name>A0A1V6QPJ4_9EURO</name>
<keyword evidence="2" id="KW-0843">Virulence</keyword>
<dbReference type="Gene3D" id="3.10.350.10">
    <property type="entry name" value="LysM domain"/>
    <property type="match status" value="4"/>
</dbReference>
<dbReference type="GO" id="GO:0008061">
    <property type="term" value="F:chitin binding"/>
    <property type="evidence" value="ECO:0007669"/>
    <property type="project" value="UniProtKB-KW"/>
</dbReference>
<evidence type="ECO:0000259" key="5">
    <source>
        <dbReference type="PROSITE" id="PS51782"/>
    </source>
</evidence>
<evidence type="ECO:0000313" key="6">
    <source>
        <dbReference type="EMBL" id="OQD91149.1"/>
    </source>
</evidence>
<feature type="domain" description="LysM" evidence="5">
    <location>
        <begin position="423"/>
        <end position="469"/>
    </location>
</feature>
<dbReference type="Proteomes" id="UP000191672">
    <property type="component" value="Unassembled WGS sequence"/>
</dbReference>
<dbReference type="InterPro" id="IPR036779">
    <property type="entry name" value="LysM_dom_sf"/>
</dbReference>